<dbReference type="Pfam" id="PF01263">
    <property type="entry name" value="Aldose_epim"/>
    <property type="match status" value="1"/>
</dbReference>
<evidence type="ECO:0000256" key="1">
    <source>
        <dbReference type="ARBA" id="ARBA00001913"/>
    </source>
</evidence>
<dbReference type="InterPro" id="IPR008183">
    <property type="entry name" value="Aldose_1/G6P_1-epimerase"/>
</dbReference>
<comment type="caution">
    <text evidence="4">The sequence shown here is derived from an EMBL/GenBank/DDBJ whole genome shotgun (WGS) entry which is preliminary data.</text>
</comment>
<name>A0A328YRL5_9FLAO</name>
<dbReference type="PANTHER" id="PTHR11122">
    <property type="entry name" value="APOSPORY-ASSOCIATED PROTEIN C-RELATED"/>
    <property type="match status" value="1"/>
</dbReference>
<dbReference type="EMBL" id="QLSZ01000001">
    <property type="protein sequence ID" value="RAR75425.1"/>
    <property type="molecule type" value="Genomic_DNA"/>
</dbReference>
<sequence length="284" mass="32982">MTITLTNSKYSAKINSHGAELFSFKAFQNDQEYIWDGNPDYWAKHAPILFPIVGTLKNNTYYHNEKEYHLLRHGFARDMNFEVAHCSKTKVIFILKSNDETRNRYPFDFELQLMYTLIENKILLSYQVINCDSQSIPFSIGAHPAFALNVPFENYSLAFNRQETLACSILENDLISNRSLEIELQNKILPLHYSLFENDALVFKTIHSREITILKENYPYVRITFEDFNNLGVWTKVSAPFICVEPWLGYADSVDATGNLFEKEGILILNKNETFEAQFSIEIL</sequence>
<evidence type="ECO:0000256" key="3">
    <source>
        <dbReference type="ARBA" id="ARBA00022837"/>
    </source>
</evidence>
<dbReference type="GO" id="GO:0016853">
    <property type="term" value="F:isomerase activity"/>
    <property type="evidence" value="ECO:0007669"/>
    <property type="project" value="InterPro"/>
</dbReference>
<dbReference type="SUPFAM" id="SSF74650">
    <property type="entry name" value="Galactose mutarotase-like"/>
    <property type="match status" value="1"/>
</dbReference>
<dbReference type="OrthoDB" id="9795355at2"/>
<dbReference type="Proteomes" id="UP000248840">
    <property type="component" value="Unassembled WGS sequence"/>
</dbReference>
<dbReference type="CDD" id="cd09024">
    <property type="entry name" value="Aldose_epim_lacX"/>
    <property type="match status" value="1"/>
</dbReference>
<dbReference type="InterPro" id="IPR014718">
    <property type="entry name" value="GH-type_carb-bd"/>
</dbReference>
<accession>A0A328YRL5</accession>
<dbReference type="RefSeq" id="WP_112111799.1">
    <property type="nucleotide sequence ID" value="NZ_QLSZ01000001.1"/>
</dbReference>
<dbReference type="Gene3D" id="2.70.98.10">
    <property type="match status" value="1"/>
</dbReference>
<dbReference type="AlphaFoldDB" id="A0A328YRL5"/>
<dbReference type="InterPro" id="IPR037481">
    <property type="entry name" value="LacX"/>
</dbReference>
<dbReference type="GO" id="GO:0030246">
    <property type="term" value="F:carbohydrate binding"/>
    <property type="evidence" value="ECO:0007669"/>
    <property type="project" value="InterPro"/>
</dbReference>
<evidence type="ECO:0000256" key="2">
    <source>
        <dbReference type="ARBA" id="ARBA00011245"/>
    </source>
</evidence>
<evidence type="ECO:0000313" key="5">
    <source>
        <dbReference type="Proteomes" id="UP000248840"/>
    </source>
</evidence>
<gene>
    <name evidence="4" type="ORF">CLV55_101120</name>
</gene>
<keyword evidence="3" id="KW-0106">Calcium</keyword>
<protein>
    <submittedName>
        <fullName evidence="4">Galactose mutarotase-like enzyme</fullName>
    </submittedName>
</protein>
<comment type="cofactor">
    <cofactor evidence="1">
        <name>Ca(2+)</name>
        <dbReference type="ChEBI" id="CHEBI:29108"/>
    </cofactor>
</comment>
<evidence type="ECO:0000313" key="4">
    <source>
        <dbReference type="EMBL" id="RAR75425.1"/>
    </source>
</evidence>
<reference evidence="4 5" key="1">
    <citation type="submission" date="2018-06" db="EMBL/GenBank/DDBJ databases">
        <title>Genomic Encyclopedia of Archaeal and Bacterial Type Strains, Phase II (KMG-II): from individual species to whole genera.</title>
        <authorList>
            <person name="Goeker M."/>
        </authorList>
    </citation>
    <scope>NUCLEOTIDE SEQUENCE [LARGE SCALE GENOMIC DNA]</scope>
    <source>
        <strain evidence="4 5">DSM 25663</strain>
    </source>
</reference>
<dbReference type="PANTHER" id="PTHR11122:SF13">
    <property type="entry name" value="GLUCOSE-6-PHOSPHATE 1-EPIMERASE"/>
    <property type="match status" value="1"/>
</dbReference>
<comment type="subunit">
    <text evidence="2">Monomer.</text>
</comment>
<dbReference type="GO" id="GO:0005975">
    <property type="term" value="P:carbohydrate metabolic process"/>
    <property type="evidence" value="ECO:0007669"/>
    <property type="project" value="InterPro"/>
</dbReference>
<proteinExistence type="predicted"/>
<dbReference type="InterPro" id="IPR011013">
    <property type="entry name" value="Gal_mutarotase_sf_dom"/>
</dbReference>
<keyword evidence="5" id="KW-1185">Reference proteome</keyword>
<organism evidence="4 5">
    <name type="scientific">Flavobacterium aciduliphilum</name>
    <dbReference type="NCBI Taxonomy" id="1101402"/>
    <lineage>
        <taxon>Bacteria</taxon>
        <taxon>Pseudomonadati</taxon>
        <taxon>Bacteroidota</taxon>
        <taxon>Flavobacteriia</taxon>
        <taxon>Flavobacteriales</taxon>
        <taxon>Flavobacteriaceae</taxon>
        <taxon>Flavobacterium</taxon>
    </lineage>
</organism>